<dbReference type="Gramene" id="OE9A041879T1">
    <property type="protein sequence ID" value="OE9A041879C1"/>
    <property type="gene ID" value="OE9A041879"/>
</dbReference>
<feature type="region of interest" description="Disordered" evidence="3">
    <location>
        <begin position="208"/>
        <end position="228"/>
    </location>
</feature>
<feature type="compositionally biased region" description="Pro residues" evidence="3">
    <location>
        <begin position="414"/>
        <end position="433"/>
    </location>
</feature>
<evidence type="ECO:0000256" key="1">
    <source>
        <dbReference type="ARBA" id="ARBA00025793"/>
    </source>
</evidence>
<dbReference type="PROSITE" id="PS51444">
    <property type="entry name" value="FH2"/>
    <property type="match status" value="1"/>
</dbReference>
<proteinExistence type="inferred from homology"/>
<keyword evidence="4" id="KW-0732">Signal</keyword>
<comment type="caution">
    <text evidence="6">The sequence shown here is derived from an EMBL/GenBank/DDBJ whole genome shotgun (WGS) entry which is preliminary data.</text>
</comment>
<evidence type="ECO:0000256" key="3">
    <source>
        <dbReference type="SAM" id="MobiDB-lite"/>
    </source>
</evidence>
<feature type="domain" description="FH2" evidence="5">
    <location>
        <begin position="454"/>
        <end position="886"/>
    </location>
</feature>
<feature type="signal peptide" evidence="4">
    <location>
        <begin position="1"/>
        <end position="21"/>
    </location>
</feature>
<evidence type="ECO:0000256" key="2">
    <source>
        <dbReference type="RuleBase" id="RU361260"/>
    </source>
</evidence>
<dbReference type="PANTHER" id="PTHR23213">
    <property type="entry name" value="FORMIN-RELATED"/>
    <property type="match status" value="1"/>
</dbReference>
<dbReference type="SUPFAM" id="SSF101447">
    <property type="entry name" value="Formin homology 2 domain (FH2 domain)"/>
    <property type="match status" value="1"/>
</dbReference>
<name>A0A8S0PFP6_OLEEU</name>
<feature type="compositionally biased region" description="Basic residues" evidence="3">
    <location>
        <begin position="214"/>
        <end position="225"/>
    </location>
</feature>
<dbReference type="EMBL" id="CACTIH010000064">
    <property type="protein sequence ID" value="CAA2946652.1"/>
    <property type="molecule type" value="Genomic_DNA"/>
</dbReference>
<feature type="chain" id="PRO_5035806310" description="Formin-like protein" evidence="4">
    <location>
        <begin position="22"/>
        <end position="919"/>
    </location>
</feature>
<sequence>MGMRGMVSLLAFIFLFSNLAAAGVERSEWEAQDLLMAYRMDTGEINQEMAEFLWLNCRLELIHAKKALEDLESYASEERLGDSKKLPKDRLSGKADIHKAANCLHPHVKKILLDCLRERNLMLPVCGEEKGFKSWYTRYLGFLFANPDSSSRRELIQRIGEAPSPAPTVSPPSQATLIPAASNAPFPTNPPWLPFFLPDLNYSSLQIKTSTHSSRSKKSASKKQSSKKESNKRTVIAAVAIAAVSLVAALSCFCCCRCCRTGNRRGRNDEKPLLCLSLSDYSIASSRKSFDLATLMKEDQQGNQLFHGSLNRSKTNGKFCADSEIKISVGTTAGSGINSRKDFVQMPSGMLGKPGCPPLKPPPGRTNPPKPPLGNTAPPPPPPAPPINPTANGNLPPPGAPLPPPITSGTKTGPRPPPPPGGVPPPRPPPIGLKPPRRSPLGPNHESTSTSSDWGYGAASKTKLKPFFWDKVSANPDNAMVWDQIRAGSFQFNEEMIENLFGYDPAAKNESKDKKGSSFQDSLPQHIQIIDQKKSQNLSIFLKALNVTTEEISDALQEGNELPTELIQNLLKMAPTSEEELKLRLYSGELSHLGPADRFLKVLVEIPFAFRRLETLLLMCTLQEETSTIKESFQVLEVACTELRKSRLFLKLLEAVLKTGNRMNDGTYRGGAQAFKLDTLLKLADVKGKDGKTTLLHFVVQEIIRSEGIRAARAARESQSFSSIKTEDLMEDSSRESDENLRSLGLQVVSGLGNQLENVKKAAGLDSDGLTGTVSKLGRAFIKSRDFLNSEMKDVDEENGFHLALKSFVQNAEAAVMFLLEEENRIMTLVKSTADYFHGTAGKDEGLRLFVVVRDFLIILDKVCKEVKNAPRRPTGNSRKEEVADTLTHPCKTIPADIRQQLSSAISNKRMDSSSSDDD</sequence>
<protein>
    <recommendedName>
        <fullName evidence="2">Formin-like protein</fullName>
    </recommendedName>
</protein>
<feature type="compositionally biased region" description="Pro residues" evidence="3">
    <location>
        <begin position="395"/>
        <end position="406"/>
    </location>
</feature>
<dbReference type="Gene3D" id="1.20.58.2220">
    <property type="entry name" value="Formin, FH2 domain"/>
    <property type="match status" value="1"/>
</dbReference>
<comment type="similarity">
    <text evidence="1">Belongs to the formin-like family. Class-I subfamily.</text>
</comment>
<evidence type="ECO:0000313" key="6">
    <source>
        <dbReference type="EMBL" id="CAA2946652.1"/>
    </source>
</evidence>
<evidence type="ECO:0000259" key="5">
    <source>
        <dbReference type="PROSITE" id="PS51444"/>
    </source>
</evidence>
<accession>A0A8S0PFP6</accession>
<organism evidence="6 7">
    <name type="scientific">Olea europaea subsp. europaea</name>
    <dbReference type="NCBI Taxonomy" id="158383"/>
    <lineage>
        <taxon>Eukaryota</taxon>
        <taxon>Viridiplantae</taxon>
        <taxon>Streptophyta</taxon>
        <taxon>Embryophyta</taxon>
        <taxon>Tracheophyta</taxon>
        <taxon>Spermatophyta</taxon>
        <taxon>Magnoliopsida</taxon>
        <taxon>eudicotyledons</taxon>
        <taxon>Gunneridae</taxon>
        <taxon>Pentapetalae</taxon>
        <taxon>asterids</taxon>
        <taxon>lamiids</taxon>
        <taxon>Lamiales</taxon>
        <taxon>Oleaceae</taxon>
        <taxon>Oleeae</taxon>
        <taxon>Olea</taxon>
    </lineage>
</organism>
<evidence type="ECO:0000313" key="7">
    <source>
        <dbReference type="Proteomes" id="UP000594638"/>
    </source>
</evidence>
<keyword evidence="7" id="KW-1185">Reference proteome</keyword>
<dbReference type="GO" id="GO:0045010">
    <property type="term" value="P:actin nucleation"/>
    <property type="evidence" value="ECO:0007669"/>
    <property type="project" value="InterPro"/>
</dbReference>
<dbReference type="InterPro" id="IPR027643">
    <property type="entry name" value="Formin-like_plant"/>
</dbReference>
<dbReference type="Proteomes" id="UP000594638">
    <property type="component" value="Unassembled WGS sequence"/>
</dbReference>
<dbReference type="SMART" id="SM00498">
    <property type="entry name" value="FH2"/>
    <property type="match status" value="1"/>
</dbReference>
<dbReference type="InterPro" id="IPR015425">
    <property type="entry name" value="FH2_Formin"/>
</dbReference>
<dbReference type="OrthoDB" id="1668162at2759"/>
<feature type="region of interest" description="Disordered" evidence="3">
    <location>
        <begin position="332"/>
        <end position="457"/>
    </location>
</feature>
<gene>
    <name evidence="6" type="ORF">OLEA9_A041879</name>
</gene>
<reference evidence="6 7" key="1">
    <citation type="submission" date="2019-12" db="EMBL/GenBank/DDBJ databases">
        <authorList>
            <person name="Alioto T."/>
            <person name="Alioto T."/>
            <person name="Gomez Garrido J."/>
        </authorList>
    </citation>
    <scope>NUCLEOTIDE SEQUENCE [LARGE SCALE GENOMIC DNA]</scope>
</reference>
<feature type="compositionally biased region" description="Pro residues" evidence="3">
    <location>
        <begin position="355"/>
        <end position="388"/>
    </location>
</feature>
<dbReference type="GO" id="GO:0051015">
    <property type="term" value="F:actin filament binding"/>
    <property type="evidence" value="ECO:0007669"/>
    <property type="project" value="InterPro"/>
</dbReference>
<dbReference type="AlphaFoldDB" id="A0A8S0PFP6"/>
<dbReference type="InterPro" id="IPR042201">
    <property type="entry name" value="FH2_Formin_sf"/>
</dbReference>
<evidence type="ECO:0000256" key="4">
    <source>
        <dbReference type="SAM" id="SignalP"/>
    </source>
</evidence>
<dbReference type="PANTHER" id="PTHR23213:SF269">
    <property type="entry name" value="FORMIN-LIKE PROTEIN 5"/>
    <property type="match status" value="1"/>
</dbReference>
<dbReference type="Pfam" id="PF02181">
    <property type="entry name" value="FH2"/>
    <property type="match status" value="1"/>
</dbReference>